<dbReference type="EMBL" id="JBHSHC010000112">
    <property type="protein sequence ID" value="MFC4768857.1"/>
    <property type="molecule type" value="Genomic_DNA"/>
</dbReference>
<accession>A0ABV9Q6G7</accession>
<dbReference type="InterPro" id="IPR037103">
    <property type="entry name" value="Tubulin/FtsZ-like_C"/>
</dbReference>
<dbReference type="PANTHER" id="PTHR34784:SF1">
    <property type="entry name" value="50S RIBOSOMAL PROTEIN L34"/>
    <property type="match status" value="1"/>
</dbReference>
<name>A0ABV9Q6G7_9BACL</name>
<keyword evidence="1" id="KW-0547">Nucleotide-binding</keyword>
<keyword evidence="2" id="KW-0342">GTP-binding</keyword>
<keyword evidence="4" id="KW-1185">Reference proteome</keyword>
<evidence type="ECO:0000256" key="1">
    <source>
        <dbReference type="ARBA" id="ARBA00022741"/>
    </source>
</evidence>
<gene>
    <name evidence="3" type="ORF">ACFO8Q_16035</name>
</gene>
<proteinExistence type="predicted"/>
<dbReference type="Gene3D" id="3.30.1330.20">
    <property type="entry name" value="Tubulin/FtsZ, C-terminal domain"/>
    <property type="match status" value="1"/>
</dbReference>
<dbReference type="PANTHER" id="PTHR34784">
    <property type="entry name" value="50S RIBOSOMAL PROTEIN L34"/>
    <property type="match status" value="1"/>
</dbReference>
<evidence type="ECO:0000313" key="4">
    <source>
        <dbReference type="Proteomes" id="UP001596002"/>
    </source>
</evidence>
<comment type="caution">
    <text evidence="3">The sequence shown here is derived from an EMBL/GenBank/DDBJ whole genome shotgun (WGS) entry which is preliminary data.</text>
</comment>
<reference evidence="4" key="1">
    <citation type="journal article" date="2019" name="Int. J. Syst. Evol. Microbiol.">
        <title>The Global Catalogue of Microorganisms (GCM) 10K type strain sequencing project: providing services to taxonomists for standard genome sequencing and annotation.</title>
        <authorList>
            <consortium name="The Broad Institute Genomics Platform"/>
            <consortium name="The Broad Institute Genome Sequencing Center for Infectious Disease"/>
            <person name="Wu L."/>
            <person name="Ma J."/>
        </authorList>
    </citation>
    <scope>NUCLEOTIDE SEQUENCE [LARGE SCALE GENOMIC DNA]</scope>
    <source>
        <strain evidence="4">WYCCWR 12678</strain>
    </source>
</reference>
<dbReference type="InterPro" id="IPR011719">
    <property type="entry name" value="CHP02058"/>
</dbReference>
<organism evidence="3 4">
    <name type="scientific">Effusibacillus consociatus</name>
    <dbReference type="NCBI Taxonomy" id="1117041"/>
    <lineage>
        <taxon>Bacteria</taxon>
        <taxon>Bacillati</taxon>
        <taxon>Bacillota</taxon>
        <taxon>Bacilli</taxon>
        <taxon>Bacillales</taxon>
        <taxon>Alicyclobacillaceae</taxon>
        <taxon>Effusibacillus</taxon>
    </lineage>
</organism>
<dbReference type="NCBIfam" id="TIGR02058">
    <property type="entry name" value="lin0512_fam"/>
    <property type="match status" value="1"/>
</dbReference>
<sequence length="122" mass="13143">MKVMFIEIGMGVDLHGQDITVACIRAARNAIQHNSMPGLRELLPGRDINNMRVHVKLGVPADADKIDIEQVNGVFPYGKVTVEVVQGGLLCSSGVVLPDKGDRNDLVYIVNAAVEVGYETGE</sequence>
<evidence type="ECO:0000313" key="3">
    <source>
        <dbReference type="EMBL" id="MFC4768857.1"/>
    </source>
</evidence>
<protein>
    <submittedName>
        <fullName evidence="3">Lin0512 family protein</fullName>
    </submittedName>
</protein>
<dbReference type="Proteomes" id="UP001596002">
    <property type="component" value="Unassembled WGS sequence"/>
</dbReference>
<dbReference type="RefSeq" id="WP_380026805.1">
    <property type="nucleotide sequence ID" value="NZ_JBHSHC010000112.1"/>
</dbReference>
<dbReference type="Pfam" id="PF09585">
    <property type="entry name" value="Lin0512_fam"/>
    <property type="match status" value="1"/>
</dbReference>
<evidence type="ECO:0000256" key="2">
    <source>
        <dbReference type="ARBA" id="ARBA00023134"/>
    </source>
</evidence>